<evidence type="ECO:0000313" key="1">
    <source>
        <dbReference type="EMBL" id="CAG6788790.1"/>
    </source>
</evidence>
<dbReference type="AlphaFoldDB" id="A0A8D9FHM1"/>
<name>A0A8D9FHM1_9HEMI</name>
<protein>
    <submittedName>
        <fullName evidence="1">Uncharacterized protein</fullName>
    </submittedName>
</protein>
<accession>A0A8D9FHM1</accession>
<proteinExistence type="predicted"/>
<reference evidence="1" key="1">
    <citation type="submission" date="2021-05" db="EMBL/GenBank/DDBJ databases">
        <authorList>
            <person name="Alioto T."/>
            <person name="Alioto T."/>
            <person name="Gomez Garrido J."/>
        </authorList>
    </citation>
    <scope>NUCLEOTIDE SEQUENCE</scope>
</reference>
<sequence length="117" mass="13998">MGTPQIFPEKLQKFLKNIYYVFIALLNIKNVNLLKLGDLIKTGHSNLYCFYLDGSNFFIRSRSFTIWSFFRRKRRKNVWKKKCLEKNCPNYSYQKKFKRGEGGMMTILSIKAEKTTY</sequence>
<organism evidence="1">
    <name type="scientific">Cacopsylla melanoneura</name>
    <dbReference type="NCBI Taxonomy" id="428564"/>
    <lineage>
        <taxon>Eukaryota</taxon>
        <taxon>Metazoa</taxon>
        <taxon>Ecdysozoa</taxon>
        <taxon>Arthropoda</taxon>
        <taxon>Hexapoda</taxon>
        <taxon>Insecta</taxon>
        <taxon>Pterygota</taxon>
        <taxon>Neoptera</taxon>
        <taxon>Paraneoptera</taxon>
        <taxon>Hemiptera</taxon>
        <taxon>Sternorrhyncha</taxon>
        <taxon>Psylloidea</taxon>
        <taxon>Psyllidae</taxon>
        <taxon>Psyllinae</taxon>
        <taxon>Cacopsylla</taxon>
    </lineage>
</organism>
<dbReference type="EMBL" id="HBUF01661692">
    <property type="protein sequence ID" value="CAG6788790.1"/>
    <property type="molecule type" value="Transcribed_RNA"/>
</dbReference>